<evidence type="ECO:0000313" key="1">
    <source>
        <dbReference type="EMBL" id="CAB4362468.1"/>
    </source>
</evidence>
<evidence type="ECO:0000313" key="2">
    <source>
        <dbReference type="EMBL" id="CAB4736092.1"/>
    </source>
</evidence>
<dbReference type="EMBL" id="CAESGF010000001">
    <property type="protein sequence ID" value="CAB4362468.1"/>
    <property type="molecule type" value="Genomic_DNA"/>
</dbReference>
<dbReference type="SUPFAM" id="SSF49299">
    <property type="entry name" value="PKD domain"/>
    <property type="match status" value="1"/>
</dbReference>
<dbReference type="EMBL" id="CAEZYF010000019">
    <property type="protein sequence ID" value="CAB4736092.1"/>
    <property type="molecule type" value="Genomic_DNA"/>
</dbReference>
<dbReference type="EMBL" id="CAFBMT010000002">
    <property type="protein sequence ID" value="CAB4913013.1"/>
    <property type="molecule type" value="Genomic_DNA"/>
</dbReference>
<dbReference type="InterPro" id="IPR035986">
    <property type="entry name" value="PKD_dom_sf"/>
</dbReference>
<accession>A0A6J7AQY3</accession>
<sequence>MIDLSSYVPTDPYFGAPFIDVDEERALPAPHRHVHGGFENTDTRFRFWFPPKDQWGGRMFNPLSGAHGGTEDFFGSPFGEMIGGLGTCFRLGGYMVESNQGHFGDDLDARAGGDPTLYGHRASAEAARFSKYVAEQIYGAAPHHSYVFGGSGGGRRSPLCLENAPGVWDGALPFMGGGDVAEPGNTQRVKGAQNISFATMFNVQRLLGERLASVVDAMAPGGSGNPFEGLTTHEREELASLYRQGFPRGDEKMIGEQMGQIWLWSATADLLFEQDPEYFTNFWTRPGYVGHDLPDAVAGDVIDVELTVARVVTIGDIVSDPMFLAPEYAQMYRSALTWSHMGSPTDLAVAVQITGVGAGYRLGMGIQVLDGVAGGRQLYCTQSAHDFYFCDGRGEASIVRFGGVQVGDKVHVDNRRFLAYCYWARHHLLPDPVFDSFRLDGVAVYPQHIAPDQSPLMGVAYSGQFTGKLMWVHHTHDSSLWPPQGLVYKGAVLRSQGEAGLEHFALRWTDHAEHVPPMIFPPSTSGRPNNTILVDYLPVIEQSLKDLASWVEDGIRPAETQYRYADGKVTLPETAAERGGIQPVIQLSANGGQRADVNAGETVTLAVNACVPVGTGTLIGLHWDLDGSGEFGTHIGGIDGSSAEVSQVLEHIYTSPGTYFVSVLAESHREGDVDATSRRVPNLAQVRVVVN</sequence>
<evidence type="ECO:0000313" key="3">
    <source>
        <dbReference type="EMBL" id="CAB4835237.1"/>
    </source>
</evidence>
<reference evidence="3" key="1">
    <citation type="submission" date="2020-05" db="EMBL/GenBank/DDBJ databases">
        <authorList>
            <person name="Chiriac C."/>
            <person name="Salcher M."/>
            <person name="Ghai R."/>
            <person name="Kavagutti S V."/>
        </authorList>
    </citation>
    <scope>NUCLEOTIDE SEQUENCE</scope>
</reference>
<dbReference type="EMBL" id="CAFAAV010000298">
    <property type="protein sequence ID" value="CAB4835237.1"/>
    <property type="molecule type" value="Genomic_DNA"/>
</dbReference>
<name>A0A6J7AQY3_9ZZZZ</name>
<evidence type="ECO:0000313" key="4">
    <source>
        <dbReference type="EMBL" id="CAB4913013.1"/>
    </source>
</evidence>
<dbReference type="AlphaFoldDB" id="A0A6J7AQY3"/>
<gene>
    <name evidence="2" type="ORF">UFOPK2656_02550</name>
    <name evidence="3" type="ORF">UFOPK3099_02711</name>
    <name evidence="4" type="ORF">UFOPK3651_00332</name>
    <name evidence="1" type="ORF">UFOPK4189_00243</name>
</gene>
<protein>
    <submittedName>
        <fullName evidence="3">Unannotated protein</fullName>
    </submittedName>
</protein>
<proteinExistence type="predicted"/>
<organism evidence="3">
    <name type="scientific">freshwater metagenome</name>
    <dbReference type="NCBI Taxonomy" id="449393"/>
    <lineage>
        <taxon>unclassified sequences</taxon>
        <taxon>metagenomes</taxon>
        <taxon>ecological metagenomes</taxon>
    </lineage>
</organism>